<name>A0A5B9DXI5_9GAMM</name>
<dbReference type="PANTHER" id="PTHR43477:SF1">
    <property type="entry name" value="DIHYDROANTICAPSIN 7-DEHYDROGENASE"/>
    <property type="match status" value="1"/>
</dbReference>
<dbReference type="Pfam" id="PF13561">
    <property type="entry name" value="adh_short_C2"/>
    <property type="match status" value="1"/>
</dbReference>
<dbReference type="InterPro" id="IPR002347">
    <property type="entry name" value="SDR_fam"/>
</dbReference>
<protein>
    <submittedName>
        <fullName evidence="3">SDR family oxidoreductase</fullName>
    </submittedName>
</protein>
<evidence type="ECO:0000256" key="2">
    <source>
        <dbReference type="ARBA" id="ARBA00023002"/>
    </source>
</evidence>
<dbReference type="PRINTS" id="PR00081">
    <property type="entry name" value="GDHRDH"/>
</dbReference>
<dbReference type="Proteomes" id="UP000321807">
    <property type="component" value="Chromosome"/>
</dbReference>
<gene>
    <name evidence="3" type="ORF">CS053_06730</name>
</gene>
<dbReference type="EMBL" id="CP042807">
    <property type="protein sequence ID" value="QEE24228.1"/>
    <property type="molecule type" value="Genomic_DNA"/>
</dbReference>
<organism evidence="3 4">
    <name type="scientific">Rhodanobacter glycinis</name>
    <dbReference type="NCBI Taxonomy" id="582702"/>
    <lineage>
        <taxon>Bacteria</taxon>
        <taxon>Pseudomonadati</taxon>
        <taxon>Pseudomonadota</taxon>
        <taxon>Gammaproteobacteria</taxon>
        <taxon>Lysobacterales</taxon>
        <taxon>Rhodanobacteraceae</taxon>
        <taxon>Rhodanobacter</taxon>
    </lineage>
</organism>
<dbReference type="KEGG" id="rgl:CS053_06730"/>
<accession>A0A5B9DXI5</accession>
<dbReference type="PANTHER" id="PTHR43477">
    <property type="entry name" value="DIHYDROANTICAPSIN 7-DEHYDROGENASE"/>
    <property type="match status" value="1"/>
</dbReference>
<evidence type="ECO:0000256" key="1">
    <source>
        <dbReference type="ARBA" id="ARBA00006484"/>
    </source>
</evidence>
<reference evidence="3 4" key="1">
    <citation type="submission" date="2019-08" db="EMBL/GenBank/DDBJ databases">
        <title>Complete genome sequence of Rhodanobacter glycinis strain T01E-68 isolated from tomato root.</title>
        <authorList>
            <person name="Weon H.-Y."/>
            <person name="Lee S.A."/>
        </authorList>
    </citation>
    <scope>NUCLEOTIDE SEQUENCE [LARGE SCALE GENOMIC DNA]</scope>
    <source>
        <strain evidence="3 4">T01E-68</strain>
    </source>
</reference>
<comment type="similarity">
    <text evidence="1">Belongs to the short-chain dehydrogenases/reductases (SDR) family.</text>
</comment>
<dbReference type="InterPro" id="IPR036291">
    <property type="entry name" value="NAD(P)-bd_dom_sf"/>
</dbReference>
<dbReference type="SUPFAM" id="SSF51735">
    <property type="entry name" value="NAD(P)-binding Rossmann-fold domains"/>
    <property type="match status" value="1"/>
</dbReference>
<sequence length="240" mass="24781">MPACTLRDQTVIIIGGSSGMGYAVAEGALAEGARVVIGSSSQANVDAAVQRLGAGASGAVLDVHDEASVAAFFAAQESFDHLVFTAGEPGGFAPTPLAQLDIDAAGEGLQVRFWGALRAIKHAQPRLSAHGSITLTDGLLAHLPRKGVPLATAFSGAAEHLVRGLAVDLAPIRVNSVCPGPVLTERLAALPAEMIRQMTERQPLPRAAEPAEVAQAFLYLMRGSYTTGQVLIVDGGRMLV</sequence>
<dbReference type="AlphaFoldDB" id="A0A5B9DXI5"/>
<dbReference type="InterPro" id="IPR051122">
    <property type="entry name" value="SDR_DHRS6-like"/>
</dbReference>
<dbReference type="GO" id="GO:0016491">
    <property type="term" value="F:oxidoreductase activity"/>
    <property type="evidence" value="ECO:0007669"/>
    <property type="project" value="UniProtKB-KW"/>
</dbReference>
<evidence type="ECO:0000313" key="4">
    <source>
        <dbReference type="Proteomes" id="UP000321807"/>
    </source>
</evidence>
<keyword evidence="2" id="KW-0560">Oxidoreductase</keyword>
<evidence type="ECO:0000313" key="3">
    <source>
        <dbReference type="EMBL" id="QEE24228.1"/>
    </source>
</evidence>
<dbReference type="RefSeq" id="WP_147626863.1">
    <property type="nucleotide sequence ID" value="NZ_CP042807.1"/>
</dbReference>
<dbReference type="Gene3D" id="3.40.50.720">
    <property type="entry name" value="NAD(P)-binding Rossmann-like Domain"/>
    <property type="match status" value="1"/>
</dbReference>
<proteinExistence type="inferred from homology"/>